<dbReference type="EMBL" id="JAQMUH010000113">
    <property type="protein sequence ID" value="MDB9540046.1"/>
    <property type="molecule type" value="Genomic_DNA"/>
</dbReference>
<reference evidence="2 3" key="1">
    <citation type="submission" date="2023-01" db="EMBL/GenBank/DDBJ databases">
        <title>Genomes from the Australian National Cyanobacteria Reference Collection.</title>
        <authorList>
            <person name="Willis A."/>
            <person name="Lee E.M.F."/>
        </authorList>
    </citation>
    <scope>NUCLEOTIDE SEQUENCE [LARGE SCALE GENOMIC DNA]</scope>
    <source>
        <strain evidence="2 3">CS-1033</strain>
    </source>
</reference>
<dbReference type="RefSeq" id="WP_271733197.1">
    <property type="nucleotide sequence ID" value="NZ_JANQDP010000116.1"/>
</dbReference>
<dbReference type="Proteomes" id="UP001212499">
    <property type="component" value="Unassembled WGS sequence"/>
</dbReference>
<evidence type="ECO:0000313" key="3">
    <source>
        <dbReference type="Proteomes" id="UP001212499"/>
    </source>
</evidence>
<dbReference type="Gene3D" id="2.60.120.380">
    <property type="match status" value="2"/>
</dbReference>
<accession>A0ABT5ARU9</accession>
<feature type="domain" description="Peptidase C-terminal archaeal/bacterial" evidence="1">
    <location>
        <begin position="30"/>
        <end position="95"/>
    </location>
</feature>
<keyword evidence="3" id="KW-1185">Reference proteome</keyword>
<evidence type="ECO:0000259" key="1">
    <source>
        <dbReference type="Pfam" id="PF04151"/>
    </source>
</evidence>
<comment type="caution">
    <text evidence="2">The sequence shown here is derived from an EMBL/GenBank/DDBJ whole genome shotgun (WGS) entry which is preliminary data.</text>
</comment>
<dbReference type="SUPFAM" id="SSF89260">
    <property type="entry name" value="Collagen-binding domain"/>
    <property type="match status" value="1"/>
</dbReference>
<feature type="non-terminal residue" evidence="2">
    <location>
        <position position="182"/>
    </location>
</feature>
<dbReference type="Pfam" id="PF04151">
    <property type="entry name" value="PPC"/>
    <property type="match status" value="1"/>
</dbReference>
<name>A0ABT5ARU9_9CYAN</name>
<organism evidence="2 3">
    <name type="scientific">Anabaenopsis arnoldii</name>
    <dbReference type="NCBI Taxonomy" id="2152938"/>
    <lineage>
        <taxon>Bacteria</taxon>
        <taxon>Bacillati</taxon>
        <taxon>Cyanobacteriota</taxon>
        <taxon>Cyanophyceae</taxon>
        <taxon>Nostocales</taxon>
        <taxon>Nodulariaceae</taxon>
        <taxon>Anabaenopsis</taxon>
    </lineage>
</organism>
<evidence type="ECO:0000313" key="2">
    <source>
        <dbReference type="EMBL" id="MDB9540046.1"/>
    </source>
</evidence>
<gene>
    <name evidence="2" type="ORF">PN457_10300</name>
</gene>
<sequence length="182" mass="19495">MSDDYANNTSTTGYLAVGGSTTGRLEVTGDRDWFAIDLEAGAEYRFNLNGNTLRDTYLRLLDSSGNLIAQNDDANSTLNSAIVFTADSSGRFYLSAGAYGDLYGGTYTLSSTLLSAAPVDDYADNTSTTGYLAVGGSTTGNLEVRGDRDWFAIDLEAGAEYRFNLNGNTLRDTYLRLLDSSG</sequence>
<proteinExistence type="predicted"/>
<protein>
    <submittedName>
        <fullName evidence="2">PPC domain-containing protein</fullName>
    </submittedName>
</protein>
<dbReference type="InterPro" id="IPR007280">
    <property type="entry name" value="Peptidase_C_arc/bac"/>
</dbReference>